<dbReference type="Proteomes" id="UP000244005">
    <property type="component" value="Unassembled WGS sequence"/>
</dbReference>
<dbReference type="Gene3D" id="2.20.25.80">
    <property type="entry name" value="WRKY domain"/>
    <property type="match status" value="1"/>
</dbReference>
<feature type="region of interest" description="Disordered" evidence="6">
    <location>
        <begin position="116"/>
        <end position="226"/>
    </location>
</feature>
<dbReference type="InterPro" id="IPR036576">
    <property type="entry name" value="WRKY_dom_sf"/>
</dbReference>
<dbReference type="EMBL" id="KZ772708">
    <property type="protein sequence ID" value="PTQ41164.1"/>
    <property type="molecule type" value="Genomic_DNA"/>
</dbReference>
<feature type="region of interest" description="Disordered" evidence="6">
    <location>
        <begin position="534"/>
        <end position="564"/>
    </location>
</feature>
<feature type="region of interest" description="Disordered" evidence="6">
    <location>
        <begin position="502"/>
        <end position="521"/>
    </location>
</feature>
<feature type="compositionally biased region" description="Polar residues" evidence="6">
    <location>
        <begin position="133"/>
        <end position="142"/>
    </location>
</feature>
<dbReference type="PROSITE" id="PS50811">
    <property type="entry name" value="WRKY"/>
    <property type="match status" value="1"/>
</dbReference>
<feature type="compositionally biased region" description="Low complexity" evidence="6">
    <location>
        <begin position="216"/>
        <end position="226"/>
    </location>
</feature>
<comment type="subcellular location">
    <subcellularLocation>
        <location evidence="1">Nucleus</location>
    </subcellularLocation>
</comment>
<sequence length="652" mass="70358">MEQESEGQAAKMRILEFERKVRSEAFLGCQQIKYVENRLRDAPEGGLLGEAEGADAQALRTTILNASAAIVEKFSKVIRLLSTPPSATRSTNSMATGGSKAQDQLVAKAGNLTLDADSPLLSGDDCHTPGRMQFTSPTTSPCDTPLSGSGLSEGGSPVRPNHVAPDSDEDTVGNLSRRRSHDVSTSAADPDLSDKPALPKKRKYLPKYQTKQRAIGTGDNDGPPDDGFTWRKYGQKDIKESSYARSYYRCTHKTDLGCPSIKMVQRSDEDPNYYDVTYRGNHICPLLEQRTWHFGLAPSHIAIHELLGSDPKGSSSSALIMGSGALHLSTPGQSQENVIVGLGPSPFPPPKSTSGLTAVPCSRRSNTGTITSTTITTTTGSPEHNQIGGPRVGMSSASTAQQQQQQQETQQNIPAKVAANANCRLDQDYNQSRSARDCLFSGSNLRSLLLGRTDGGSLGLELEDLSVHQVLQQQQQRQTTANQGGGEMERMREIMRGQISHDSVSVSMADSADASRAQQQYGERWAESNMLVRSFQQQQRPPAAQSEVTGQYTPSPATSEVGTSHVQQIRPAASQISLVPSYSGPGAEIYNIHTTESDASEVISSEPSPSLYGGIPSTMGMPPYMIGSPGSHQQLYMDDYDFGSYYEQSQTD</sequence>
<dbReference type="AlphaFoldDB" id="A0A2R6X4Y0"/>
<dbReference type="SMART" id="SM00774">
    <property type="entry name" value="WRKY"/>
    <property type="match status" value="1"/>
</dbReference>
<feature type="compositionally biased region" description="Low complexity" evidence="6">
    <location>
        <begin position="401"/>
        <end position="411"/>
    </location>
</feature>
<feature type="compositionally biased region" description="Low complexity" evidence="6">
    <location>
        <begin position="502"/>
        <end position="515"/>
    </location>
</feature>
<dbReference type="Pfam" id="PF03106">
    <property type="entry name" value="WRKY"/>
    <property type="match status" value="1"/>
</dbReference>
<dbReference type="InterPro" id="IPR044810">
    <property type="entry name" value="WRKY_plant"/>
</dbReference>
<dbReference type="GO" id="GO:0003700">
    <property type="term" value="F:DNA-binding transcription factor activity"/>
    <property type="evidence" value="ECO:0000318"/>
    <property type="project" value="GO_Central"/>
</dbReference>
<keyword evidence="4" id="KW-0804">Transcription</keyword>
<evidence type="ECO:0000256" key="1">
    <source>
        <dbReference type="ARBA" id="ARBA00004123"/>
    </source>
</evidence>
<evidence type="ECO:0000259" key="7">
    <source>
        <dbReference type="PROSITE" id="PS50811"/>
    </source>
</evidence>
<keyword evidence="3" id="KW-0238">DNA-binding</keyword>
<accession>A0A2R6X4Y0</accession>
<feature type="region of interest" description="Disordered" evidence="6">
    <location>
        <begin position="348"/>
        <end position="413"/>
    </location>
</feature>
<dbReference type="PANTHER" id="PTHR32096">
    <property type="entry name" value="WRKY TRANSCRIPTION FACTOR 30-RELATED-RELATED"/>
    <property type="match status" value="1"/>
</dbReference>
<keyword evidence="2" id="KW-0805">Transcription regulation</keyword>
<gene>
    <name evidence="8" type="ORF">MARPO_0036s0136</name>
</gene>
<feature type="compositionally biased region" description="Low complexity" evidence="6">
    <location>
        <begin position="146"/>
        <end position="156"/>
    </location>
</feature>
<dbReference type="SUPFAM" id="SSF118290">
    <property type="entry name" value="WRKY DNA-binding domain"/>
    <property type="match status" value="1"/>
</dbReference>
<protein>
    <recommendedName>
        <fullName evidence="7">WRKY domain-containing protein</fullName>
    </recommendedName>
</protein>
<feature type="compositionally biased region" description="Low complexity" evidence="6">
    <location>
        <begin position="367"/>
        <end position="381"/>
    </location>
</feature>
<feature type="domain" description="WRKY" evidence="7">
    <location>
        <begin position="225"/>
        <end position="287"/>
    </location>
</feature>
<keyword evidence="9" id="KW-1185">Reference proteome</keyword>
<dbReference type="OrthoDB" id="684963at2759"/>
<evidence type="ECO:0000256" key="3">
    <source>
        <dbReference type="ARBA" id="ARBA00023125"/>
    </source>
</evidence>
<dbReference type="PANTHER" id="PTHR32096:SF146">
    <property type="entry name" value="WRKY TRANSCRIPTION FACTOR 19-RELATED"/>
    <property type="match status" value="1"/>
</dbReference>
<name>A0A2R6X4Y0_MARPO</name>
<evidence type="ECO:0000313" key="8">
    <source>
        <dbReference type="EMBL" id="PTQ41164.1"/>
    </source>
</evidence>
<evidence type="ECO:0000313" key="9">
    <source>
        <dbReference type="Proteomes" id="UP000244005"/>
    </source>
</evidence>
<proteinExistence type="predicted"/>
<reference evidence="9" key="1">
    <citation type="journal article" date="2017" name="Cell">
        <title>Insights into land plant evolution garnered from the Marchantia polymorpha genome.</title>
        <authorList>
            <person name="Bowman J.L."/>
            <person name="Kohchi T."/>
            <person name="Yamato K.T."/>
            <person name="Jenkins J."/>
            <person name="Shu S."/>
            <person name="Ishizaki K."/>
            <person name="Yamaoka S."/>
            <person name="Nishihama R."/>
            <person name="Nakamura Y."/>
            <person name="Berger F."/>
            <person name="Adam C."/>
            <person name="Aki S.S."/>
            <person name="Althoff F."/>
            <person name="Araki T."/>
            <person name="Arteaga-Vazquez M.A."/>
            <person name="Balasubrmanian S."/>
            <person name="Barry K."/>
            <person name="Bauer D."/>
            <person name="Boehm C.R."/>
            <person name="Briginshaw L."/>
            <person name="Caballero-Perez J."/>
            <person name="Catarino B."/>
            <person name="Chen F."/>
            <person name="Chiyoda S."/>
            <person name="Chovatia M."/>
            <person name="Davies K.M."/>
            <person name="Delmans M."/>
            <person name="Demura T."/>
            <person name="Dierschke T."/>
            <person name="Dolan L."/>
            <person name="Dorantes-Acosta A.E."/>
            <person name="Eklund D.M."/>
            <person name="Florent S.N."/>
            <person name="Flores-Sandoval E."/>
            <person name="Fujiyama A."/>
            <person name="Fukuzawa H."/>
            <person name="Galik B."/>
            <person name="Grimanelli D."/>
            <person name="Grimwood J."/>
            <person name="Grossniklaus U."/>
            <person name="Hamada T."/>
            <person name="Haseloff J."/>
            <person name="Hetherington A.J."/>
            <person name="Higo A."/>
            <person name="Hirakawa Y."/>
            <person name="Hundley H.N."/>
            <person name="Ikeda Y."/>
            <person name="Inoue K."/>
            <person name="Inoue S.I."/>
            <person name="Ishida S."/>
            <person name="Jia Q."/>
            <person name="Kakita M."/>
            <person name="Kanazawa T."/>
            <person name="Kawai Y."/>
            <person name="Kawashima T."/>
            <person name="Kennedy M."/>
            <person name="Kinose K."/>
            <person name="Kinoshita T."/>
            <person name="Kohara Y."/>
            <person name="Koide E."/>
            <person name="Komatsu K."/>
            <person name="Kopischke S."/>
            <person name="Kubo M."/>
            <person name="Kyozuka J."/>
            <person name="Lagercrantz U."/>
            <person name="Lin S.S."/>
            <person name="Lindquist E."/>
            <person name="Lipzen A.M."/>
            <person name="Lu C.W."/>
            <person name="De Luna E."/>
            <person name="Martienssen R.A."/>
            <person name="Minamino N."/>
            <person name="Mizutani M."/>
            <person name="Mizutani M."/>
            <person name="Mochizuki N."/>
            <person name="Monte I."/>
            <person name="Mosher R."/>
            <person name="Nagasaki H."/>
            <person name="Nakagami H."/>
            <person name="Naramoto S."/>
            <person name="Nishitani K."/>
            <person name="Ohtani M."/>
            <person name="Okamoto T."/>
            <person name="Okumura M."/>
            <person name="Phillips J."/>
            <person name="Pollak B."/>
            <person name="Reinders A."/>
            <person name="Rovekamp M."/>
            <person name="Sano R."/>
            <person name="Sawa S."/>
            <person name="Schmid M.W."/>
            <person name="Shirakawa M."/>
            <person name="Solano R."/>
            <person name="Spunde A."/>
            <person name="Suetsugu N."/>
            <person name="Sugano S."/>
            <person name="Sugiyama A."/>
            <person name="Sun R."/>
            <person name="Suzuki Y."/>
            <person name="Takenaka M."/>
            <person name="Takezawa D."/>
            <person name="Tomogane H."/>
            <person name="Tsuzuki M."/>
            <person name="Ueda T."/>
            <person name="Umeda M."/>
            <person name="Ward J.M."/>
            <person name="Watanabe Y."/>
            <person name="Yazaki K."/>
            <person name="Yokoyama R."/>
            <person name="Yoshitake Y."/>
            <person name="Yotsui I."/>
            <person name="Zachgo S."/>
            <person name="Schmutz J."/>
        </authorList>
    </citation>
    <scope>NUCLEOTIDE SEQUENCE [LARGE SCALE GENOMIC DNA]</scope>
    <source>
        <strain evidence="9">Tak-1</strain>
    </source>
</reference>
<evidence type="ECO:0000256" key="5">
    <source>
        <dbReference type="ARBA" id="ARBA00023242"/>
    </source>
</evidence>
<dbReference type="Gramene" id="Mp1g08960.1">
    <property type="protein sequence ID" value="Mp1g08960.1.cds"/>
    <property type="gene ID" value="Mp1g08960"/>
</dbReference>
<organism evidence="8 9">
    <name type="scientific">Marchantia polymorpha</name>
    <name type="common">Common liverwort</name>
    <name type="synonym">Marchantia aquatica</name>
    <dbReference type="NCBI Taxonomy" id="3197"/>
    <lineage>
        <taxon>Eukaryota</taxon>
        <taxon>Viridiplantae</taxon>
        <taxon>Streptophyta</taxon>
        <taxon>Embryophyta</taxon>
        <taxon>Marchantiophyta</taxon>
        <taxon>Marchantiopsida</taxon>
        <taxon>Marchantiidae</taxon>
        <taxon>Marchantiales</taxon>
        <taxon>Marchantiaceae</taxon>
        <taxon>Marchantia</taxon>
    </lineage>
</organism>
<keyword evidence="5" id="KW-0539">Nucleus</keyword>
<dbReference type="GO" id="GO:0000976">
    <property type="term" value="F:transcription cis-regulatory region binding"/>
    <property type="evidence" value="ECO:0000318"/>
    <property type="project" value="GO_Central"/>
</dbReference>
<dbReference type="InterPro" id="IPR003657">
    <property type="entry name" value="WRKY_dom"/>
</dbReference>
<evidence type="ECO:0000256" key="2">
    <source>
        <dbReference type="ARBA" id="ARBA00023015"/>
    </source>
</evidence>
<dbReference type="GO" id="GO:0005634">
    <property type="term" value="C:nucleus"/>
    <property type="evidence" value="ECO:0000318"/>
    <property type="project" value="GO_Central"/>
</dbReference>
<evidence type="ECO:0000256" key="6">
    <source>
        <dbReference type="SAM" id="MobiDB-lite"/>
    </source>
</evidence>
<evidence type="ECO:0000256" key="4">
    <source>
        <dbReference type="ARBA" id="ARBA00023163"/>
    </source>
</evidence>